<dbReference type="InterPro" id="IPR036637">
    <property type="entry name" value="Phosphohistidine_dom_sf"/>
</dbReference>
<dbReference type="InterPro" id="IPR010121">
    <property type="entry name" value="Pyruvate_phosphate_dikinase"/>
</dbReference>
<feature type="domain" description="Pyruvate phosphate dikinase AMP/ATP-binding" evidence="3">
    <location>
        <begin position="638"/>
        <end position="833"/>
    </location>
</feature>
<feature type="domain" description="PEP-utilising enzyme mobile" evidence="2">
    <location>
        <begin position="976"/>
        <end position="1056"/>
    </location>
</feature>
<dbReference type="EMBL" id="QZKU01000127">
    <property type="protein sequence ID" value="RJP16595.1"/>
    <property type="molecule type" value="Genomic_DNA"/>
</dbReference>
<gene>
    <name evidence="4" type="ORF">C4520_18355</name>
</gene>
<accession>A0A3A4ND40</accession>
<feature type="domain" description="Pyruvate phosphate dikinase AMP/ATP-binding" evidence="3">
    <location>
        <begin position="858"/>
        <end position="905"/>
    </location>
</feature>
<keyword evidence="1" id="KW-0175">Coiled coil</keyword>
<dbReference type="PANTHER" id="PTHR22931">
    <property type="entry name" value="PHOSPHOENOLPYRUVATE DIKINASE-RELATED"/>
    <property type="match status" value="1"/>
</dbReference>
<dbReference type="SUPFAM" id="SSF56059">
    <property type="entry name" value="Glutathione synthetase ATP-binding domain-like"/>
    <property type="match status" value="1"/>
</dbReference>
<dbReference type="Gene3D" id="1.10.189.10">
    <property type="entry name" value="Pyruvate Phosphate Dikinase, domain 2"/>
    <property type="match status" value="1"/>
</dbReference>
<dbReference type="GO" id="GO:0016301">
    <property type="term" value="F:kinase activity"/>
    <property type="evidence" value="ECO:0007669"/>
    <property type="project" value="InterPro"/>
</dbReference>
<dbReference type="Pfam" id="PF00391">
    <property type="entry name" value="PEP-utilizers"/>
    <property type="match status" value="1"/>
</dbReference>
<dbReference type="InterPro" id="IPR002192">
    <property type="entry name" value="PPDK_AMP/ATP-bd"/>
</dbReference>
<dbReference type="GO" id="GO:0050242">
    <property type="term" value="F:pyruvate, phosphate dikinase activity"/>
    <property type="evidence" value="ECO:0007669"/>
    <property type="project" value="InterPro"/>
</dbReference>
<organism evidence="4 5">
    <name type="scientific">Abyssobacteria bacterium (strain SURF_5)</name>
    <dbReference type="NCBI Taxonomy" id="2093360"/>
    <lineage>
        <taxon>Bacteria</taxon>
        <taxon>Pseudomonadati</taxon>
        <taxon>Candidatus Hydrogenedentota</taxon>
        <taxon>Candidatus Abyssobacteria</taxon>
    </lineage>
</organism>
<evidence type="ECO:0000259" key="2">
    <source>
        <dbReference type="Pfam" id="PF00391"/>
    </source>
</evidence>
<dbReference type="Gene3D" id="3.50.30.10">
    <property type="entry name" value="Phosphohistidine domain"/>
    <property type="match status" value="1"/>
</dbReference>
<evidence type="ECO:0000313" key="4">
    <source>
        <dbReference type="EMBL" id="RJP16595.1"/>
    </source>
</evidence>
<evidence type="ECO:0000256" key="1">
    <source>
        <dbReference type="SAM" id="Coils"/>
    </source>
</evidence>
<protein>
    <recommendedName>
        <fullName evidence="6">Pyruvate, phosphate dikinase</fullName>
    </recommendedName>
</protein>
<name>A0A3A4ND40_ABYX5</name>
<reference evidence="4 5" key="1">
    <citation type="journal article" date="2017" name="ISME J.">
        <title>Energy and carbon metabolisms in a deep terrestrial subsurface fluid microbial community.</title>
        <authorList>
            <person name="Momper L."/>
            <person name="Jungbluth S.P."/>
            <person name="Lee M.D."/>
            <person name="Amend J.P."/>
        </authorList>
    </citation>
    <scope>NUCLEOTIDE SEQUENCE [LARGE SCALE GENOMIC DNA]</scope>
    <source>
        <strain evidence="4">SURF_5</strain>
    </source>
</reference>
<evidence type="ECO:0000313" key="5">
    <source>
        <dbReference type="Proteomes" id="UP000265882"/>
    </source>
</evidence>
<dbReference type="InterPro" id="IPR013815">
    <property type="entry name" value="ATP_grasp_subdomain_1"/>
</dbReference>
<dbReference type="PANTHER" id="PTHR22931:SF9">
    <property type="entry name" value="PYRUVATE, PHOSPHATE DIKINASE 1, CHLOROPLASTIC"/>
    <property type="match status" value="1"/>
</dbReference>
<proteinExistence type="predicted"/>
<dbReference type="Pfam" id="PF01326">
    <property type="entry name" value="PPDK_N"/>
    <property type="match status" value="2"/>
</dbReference>
<feature type="coiled-coil region" evidence="1">
    <location>
        <begin position="254"/>
        <end position="293"/>
    </location>
</feature>
<dbReference type="GO" id="GO:0005524">
    <property type="term" value="F:ATP binding"/>
    <property type="evidence" value="ECO:0007669"/>
    <property type="project" value="InterPro"/>
</dbReference>
<evidence type="ECO:0008006" key="6">
    <source>
        <dbReference type="Google" id="ProtNLM"/>
    </source>
</evidence>
<evidence type="ECO:0000259" key="3">
    <source>
        <dbReference type="Pfam" id="PF01326"/>
    </source>
</evidence>
<dbReference type="AlphaFoldDB" id="A0A3A4ND40"/>
<dbReference type="Gene3D" id="3.30.1490.20">
    <property type="entry name" value="ATP-grasp fold, A domain"/>
    <property type="match status" value="1"/>
</dbReference>
<comment type="caution">
    <text evidence="4">The sequence shown here is derived from an EMBL/GenBank/DDBJ whole genome shotgun (WGS) entry which is preliminary data.</text>
</comment>
<dbReference type="Gene3D" id="1.20.80.30">
    <property type="match status" value="1"/>
</dbReference>
<sequence>MQGLERTEPARTDASRLVPIKTWDQVFECIDNIVSNPQVNTELIKLLTVNLRVETGSLPGYRGGGFAERADSVALSKQMRGKVEALMTIDLSSDEMYLLVRQLVKSLPFFGASQDEIRTIRGLAEEIEYSFPCPITEDIRAEIHNKLSPRNLDLVRALIDYAQTGESEGLRKINKYQKVFQYQPEKFAGILKLLQELERELANVFEPHPGSIDDRITDIYQFMSNISEIVSPQVNSYLRYLMGSIEKGNESLIQTNLEILLQMVQENIERAENRNYRRLFINLKATLERAEKRNPDDIVQVIDAWRRDAVTLFFPSLVDPLEEFIKRLRAGDSLRAAIMLGNIRMLLRSKIKDPFLQSQTLPVTLEAIWLDLTLERIGYILFGEICNMKLAEITIEALPLTIDIIHSMVLNIRAKGQGTDDLEKDSQQLLDLKHSSELNFYTIYSIVERIDAEISVVTDKMVGIYYDMTREIFRLRQIPNADEAASAFVDGLFRETTLQHLSELTLKLLTFSRSRIAHLMKRVRHPSVREISPKKITKIKQDLKSLSAKTSTSKFAYFFRPGFAEGGAAYYPILGEKGAYLTEMAKLGVRVPPGFVIPARVCNTFFQDGRILRAETRESLFQCLSKLEEITGCIFGDPERPLLLSVRAGSCVSMPGMMDTILNIGLNDETVEGLSRVSGNPVFAYECYCRLIFKFAASVMGYGDTAAFDQPRREGVASAAEMKEKARFLLERIKEAIGAAFPQDPRVQLVSSLKAIFSSWRSESAVTYRQIFNIPHHLGTAATVQQMVFGNRGSRSCSGVVFSRNPITGERRIFGEYLPCCQGEILVSGTGTPLPLSLYQDASNPARALEQWDPVIYQQIEDAAQKLELHLRDMQDIEFTVEDGNLFLLQTRRAKRTDHAALKIAVDLVSEGVIDVPTAVARLEEAGLWQLFLPVFDPSAPKRIVAKGNPASPGVATGCLAFTSRDAVKRAHSGEHLILVADRTTPNDIGGISAACGVLTREGGMTSHAAINSRRMAKACITGCEMLRIDKEAQLLRIDSLELGPGDIISIDGYSGEVFLGAVDIIDPVIPESGPDAQHSELERYVNTFLEWQKQISSQSSPDA</sequence>
<dbReference type="SUPFAM" id="SSF52009">
    <property type="entry name" value="Phosphohistidine domain"/>
    <property type="match status" value="1"/>
</dbReference>
<dbReference type="Proteomes" id="UP000265882">
    <property type="component" value="Unassembled WGS sequence"/>
</dbReference>
<dbReference type="Gene3D" id="3.30.470.20">
    <property type="entry name" value="ATP-grasp fold, B domain"/>
    <property type="match status" value="1"/>
</dbReference>
<dbReference type="InterPro" id="IPR008279">
    <property type="entry name" value="PEP-util_enz_mobile_dom"/>
</dbReference>